<dbReference type="InterPro" id="IPR036179">
    <property type="entry name" value="Ig-like_dom_sf"/>
</dbReference>
<dbReference type="GO" id="GO:0007156">
    <property type="term" value="P:homophilic cell adhesion via plasma membrane adhesion molecules"/>
    <property type="evidence" value="ECO:0007669"/>
    <property type="project" value="TreeGrafter"/>
</dbReference>
<dbReference type="Gene3D" id="3.30.160.60">
    <property type="entry name" value="Classic Zinc Finger"/>
    <property type="match status" value="4"/>
</dbReference>
<feature type="compositionally biased region" description="Acidic residues" evidence="5">
    <location>
        <begin position="842"/>
        <end position="887"/>
    </location>
</feature>
<feature type="compositionally biased region" description="Low complexity" evidence="5">
    <location>
        <begin position="1669"/>
        <end position="1691"/>
    </location>
</feature>
<feature type="compositionally biased region" description="Low complexity" evidence="5">
    <location>
        <begin position="1480"/>
        <end position="1492"/>
    </location>
</feature>
<dbReference type="SUPFAM" id="SSF57667">
    <property type="entry name" value="beta-beta-alpha zinc fingers"/>
    <property type="match status" value="3"/>
</dbReference>
<sequence length="1921" mass="216611">MGIAEDFAPSFTQKPQLRQEDEGNRLIFECQLLSNPKPDIVWFRGDTQLAEDTRTVMKTTPIGSNKYTVALELDDVIETDAGLYKVKAKNKMGEVAASINLNFSPADDPAEKQIDGLAPTFLKKPSIRQEDDGKRLLFECRIQADPTPTVIWSHSGIQVKEDKRHKFSIEKDGHSYFASLEIIDVTIEDAGKYKVTAKNELGESNATISLNFDSDDAPLPGDGTKPVFTERPVTKQSDDDLNDIVIECRLVGEPEPTISWYHKSSLLKMSERLISTLVQDQSRMYYLACLTIKNVEKSDSGEYKVIAKNKNGEGSSTVNLNFSEEDGKLKVPGGKAPRFPKKPTIHQDGDLLVMECVLEASPMPDIIWYQGTKVIEDTGRIKMSKKSIGKDTYLLRLEINNPTKDDGGNYRCNACNSIGESNANIALNFQGGENGAGFAPSFIEKPRIIPNEDGTLIQMKCKCSAKPKPEVTWYKADKVVKESSKIKIIVNEKDDTYEIICEITDPIGPDSGTYRCNVKNEFGESNANLNLNIEAEAEPEGDPPTFIEKPKIRSEQGGKLVVMECKVKAKPMPEILWFHEGKVLEQSDRISWTVTLKGDKYHIRLEVKDPRKEDTGLYKCNIKNFHGELNANLTLNIEIVPVIREVPKVVTISKKKTVVIECKVMSMYEPSVTWMKEKSSIKEDNKHVVHIEQVKDGEFSVKLEMHSVTDKDKGTYKLVAKNEKGEVTSAPVEVTEIPETIKEEKPKIASKLKAVTVTEGQTAEFECSLTTIDRKITVIWYKNNVEVRETKDVTVTFDGKSARLKSVNTKFEASGIYKVVFSNSAGSDESSTELRVNKKEEEKEEEEEREELSIDEEGEKSLDNSEEEKEEEALKEEESLDEDEKEDMENRVDSKAESDREKGEEENEESLENVEDKREKIEDNVEKSEGQVKDQIEDFAGKEMVANDLNTCDNRDTGAVIDKNLEISCKEDTKVTKAKSEEVDKETHGQSEIKSLKHETNSLINTMEDIKDEPKAESAKSPRRLRSSQTRIENRKADVTNDVKTEKSTNNNPGNIKQELPDTCAGLQVSKLELDRIRLKKDLLQSRINTLDKFLDPSIKSKEWRQGEEGEDEKLTEIRKRRPKQRRLTETEVMQRLGSKRKRSEDGVAVEDNVSVVKSDGRGRPKGWRKVKEEVADDSVDKPIVKRRKKEELLLMKALDEEMLKMDEDNTKEMERISQGLDYQCSVCSQVFIEKINLSKHFFKCLMKFTQSGRSSFKCAICFEYFSLLESLEAHVSRKHDGICEEPFQCSVCSLCFEEGSALKVHVLDKHDVFQCWLCSKYYRNQHTLDIHLAKKHPGESRDRKPIERKGNNTNIPTVTPGNTVITSGNTTNIATTTTGNTVTFTRNTRGKGSVANIIKQEPTEHVKIEPPSTSQPNANEPRKKLGRPFKRNLSEDQYTGTQPVLQKRKLIDNQYTGAQPVLQTEGQVHSKPQLPNSEPTPAAGATTPETGTKTDDKIPPVTPEENGDELGRGRRVKKKKALDYEDSISTTPGRRVNRKSADGGQIGQLTYGTMGSGQTCSSQGTLGGQLVEASCSNGLTIHGSHQMTDLKTNNPNDGRFVRNRNSIRNHQMPQPRILHPQPMPLPRVIQPHSISVQKVNNMRAEKCSKGTNTSSNRESLPVWKVFPSSDLSTSKNNSTSNNASTSETLSQSVADDVSTGDPSEQPIQQAVESSVYLNRKVHLCPKCRKPFPNKYLVKVHMKRRHNIFKRKTVIVPQNGAQESGETPPSGQTSERNQSRSQPLIGNRETLFKCVLCEASFPSFYSLEDHYLRVHEGIPCSVCRIRIKNRMLLDKHLNACHPPEVRYVCPVCDKRMKSKETLRKHIVMHEDRRPYDCSVCKRSFRYSYDMRLHMRRTHPKEFARMNSGNATVGEEETGGDE</sequence>
<evidence type="ECO:0000256" key="1">
    <source>
        <dbReference type="ARBA" id="ARBA00022729"/>
    </source>
</evidence>
<dbReference type="InterPro" id="IPR013087">
    <property type="entry name" value="Znf_C2H2_type"/>
</dbReference>
<feature type="region of interest" description="Disordered" evidence="5">
    <location>
        <begin position="1466"/>
        <end position="1566"/>
    </location>
</feature>
<feature type="compositionally biased region" description="Polar residues" evidence="5">
    <location>
        <begin position="1436"/>
        <end position="1445"/>
    </location>
</feature>
<dbReference type="InterPro" id="IPR013098">
    <property type="entry name" value="Ig_I-set"/>
</dbReference>
<keyword evidence="4" id="KW-0479">Metal-binding</keyword>
<feature type="region of interest" description="Disordered" evidence="5">
    <location>
        <begin position="973"/>
        <end position="1059"/>
    </location>
</feature>
<dbReference type="PROSITE" id="PS50157">
    <property type="entry name" value="ZINC_FINGER_C2H2_2"/>
    <property type="match status" value="4"/>
</dbReference>
<protein>
    <submittedName>
        <fullName evidence="8">Muscle M-line assembly protein unc-89</fullName>
    </submittedName>
</protein>
<feature type="domain" description="Ig-like" evidence="7">
    <location>
        <begin position="440"/>
        <end position="534"/>
    </location>
</feature>
<keyword evidence="3" id="KW-0393">Immunoglobulin domain</keyword>
<feature type="compositionally biased region" description="Basic and acidic residues" evidence="5">
    <location>
        <begin position="888"/>
        <end position="903"/>
    </location>
</feature>
<reference evidence="8" key="1">
    <citation type="submission" date="2021-05" db="EMBL/GenBank/DDBJ databases">
        <authorList>
            <person name="Alioto T."/>
            <person name="Alioto T."/>
            <person name="Gomez Garrido J."/>
        </authorList>
    </citation>
    <scope>NUCLEOTIDE SEQUENCE</scope>
</reference>
<feature type="compositionally biased region" description="Polar residues" evidence="5">
    <location>
        <begin position="1548"/>
        <end position="1565"/>
    </location>
</feature>
<feature type="compositionally biased region" description="Basic and acidic residues" evidence="5">
    <location>
        <begin position="1105"/>
        <end position="1118"/>
    </location>
</feature>
<dbReference type="EMBL" id="HBUF01229000">
    <property type="protein sequence ID" value="CAG6672615.1"/>
    <property type="molecule type" value="Transcribed_RNA"/>
</dbReference>
<evidence type="ECO:0000256" key="4">
    <source>
        <dbReference type="PROSITE-ProRule" id="PRU00042"/>
    </source>
</evidence>
<keyword evidence="4" id="KW-0863">Zinc-finger</keyword>
<feature type="domain" description="Ig-like" evidence="7">
    <location>
        <begin position="226"/>
        <end position="321"/>
    </location>
</feature>
<dbReference type="SMART" id="SM00409">
    <property type="entry name" value="IG"/>
    <property type="match status" value="8"/>
</dbReference>
<dbReference type="FunFam" id="2.60.40.10:FF:000107">
    <property type="entry name" value="Myosin, light chain kinase a"/>
    <property type="match status" value="1"/>
</dbReference>
<feature type="compositionally biased region" description="Basic and acidic residues" evidence="5">
    <location>
        <begin position="1032"/>
        <end position="1047"/>
    </location>
</feature>
<dbReference type="GO" id="GO:0008270">
    <property type="term" value="F:zinc ion binding"/>
    <property type="evidence" value="ECO:0007669"/>
    <property type="project" value="UniProtKB-KW"/>
</dbReference>
<dbReference type="SMART" id="SM00355">
    <property type="entry name" value="ZnF_C2H2"/>
    <property type="match status" value="9"/>
</dbReference>
<feature type="region of interest" description="Disordered" evidence="5">
    <location>
        <begin position="1105"/>
        <end position="1126"/>
    </location>
</feature>
<feature type="compositionally biased region" description="Polar residues" evidence="5">
    <location>
        <begin position="1352"/>
        <end position="1366"/>
    </location>
</feature>
<feature type="region of interest" description="Disordered" evidence="5">
    <location>
        <begin position="1900"/>
        <end position="1921"/>
    </location>
</feature>
<evidence type="ECO:0000256" key="2">
    <source>
        <dbReference type="ARBA" id="ARBA00023157"/>
    </source>
</evidence>
<dbReference type="InterPro" id="IPR003598">
    <property type="entry name" value="Ig_sub2"/>
</dbReference>
<dbReference type="PANTHER" id="PTHR45080">
    <property type="entry name" value="CONTACTIN 5"/>
    <property type="match status" value="1"/>
</dbReference>
<dbReference type="Gene3D" id="2.60.40.10">
    <property type="entry name" value="Immunoglobulins"/>
    <property type="match status" value="8"/>
</dbReference>
<keyword evidence="1" id="KW-0732">Signal</keyword>
<feature type="region of interest" description="Disordered" evidence="5">
    <location>
        <begin position="1337"/>
        <end position="1371"/>
    </location>
</feature>
<feature type="region of interest" description="Disordered" evidence="5">
    <location>
        <begin position="1753"/>
        <end position="1782"/>
    </location>
</feature>
<dbReference type="InterPro" id="IPR050958">
    <property type="entry name" value="Cell_Adh-Cytoskel_Orgn"/>
</dbReference>
<feature type="region of interest" description="Disordered" evidence="5">
    <location>
        <begin position="1668"/>
        <end position="1707"/>
    </location>
</feature>
<dbReference type="InterPro" id="IPR003599">
    <property type="entry name" value="Ig_sub"/>
</dbReference>
<keyword evidence="2" id="KW-1015">Disulfide bond</keyword>
<feature type="domain" description="C2H2-type" evidence="6">
    <location>
        <begin position="1792"/>
        <end position="1817"/>
    </location>
</feature>
<feature type="domain" description="Ig-like" evidence="7">
    <location>
        <begin position="641"/>
        <end position="735"/>
    </location>
</feature>
<feature type="domain" description="C2H2-type" evidence="6">
    <location>
        <begin position="1314"/>
        <end position="1342"/>
    </location>
</feature>
<evidence type="ECO:0000259" key="7">
    <source>
        <dbReference type="PROSITE" id="PS50835"/>
    </source>
</evidence>
<name>A0A8D8SQ38_9HEMI</name>
<feature type="compositionally biased region" description="Acidic residues" evidence="5">
    <location>
        <begin position="904"/>
        <end position="913"/>
    </location>
</feature>
<keyword evidence="4" id="KW-0862">Zinc</keyword>
<dbReference type="FunFam" id="2.60.40.10:FF:000097">
    <property type="entry name" value="Bent, isoform F"/>
    <property type="match status" value="5"/>
</dbReference>
<dbReference type="Pfam" id="PF00096">
    <property type="entry name" value="zf-C2H2"/>
    <property type="match status" value="2"/>
</dbReference>
<dbReference type="PROSITE" id="PS50835">
    <property type="entry name" value="IG_LIKE"/>
    <property type="match status" value="8"/>
</dbReference>
<feature type="compositionally biased region" description="Basic and acidic residues" evidence="5">
    <location>
        <begin position="1337"/>
        <end position="1351"/>
    </location>
</feature>
<proteinExistence type="predicted"/>
<dbReference type="Pfam" id="PF07679">
    <property type="entry name" value="I-set"/>
    <property type="match status" value="8"/>
</dbReference>
<dbReference type="GO" id="GO:0005886">
    <property type="term" value="C:plasma membrane"/>
    <property type="evidence" value="ECO:0007669"/>
    <property type="project" value="TreeGrafter"/>
</dbReference>
<feature type="compositionally biased region" description="Basic and acidic residues" evidence="5">
    <location>
        <begin position="973"/>
        <end position="1000"/>
    </location>
</feature>
<feature type="domain" description="Ig-like" evidence="7">
    <location>
        <begin position="544"/>
        <end position="636"/>
    </location>
</feature>
<dbReference type="PROSITE" id="PS00028">
    <property type="entry name" value="ZINC_FINGER_C2H2_1"/>
    <property type="match status" value="6"/>
</dbReference>
<feature type="domain" description="Ig-like" evidence="7">
    <location>
        <begin position="337"/>
        <end position="428"/>
    </location>
</feature>
<dbReference type="InterPro" id="IPR036236">
    <property type="entry name" value="Znf_C2H2_sf"/>
</dbReference>
<feature type="compositionally biased region" description="Basic and acidic residues" evidence="5">
    <location>
        <begin position="1008"/>
        <end position="1020"/>
    </location>
</feature>
<feature type="compositionally biased region" description="Polar residues" evidence="5">
    <location>
        <begin position="1759"/>
        <end position="1782"/>
    </location>
</feature>
<evidence type="ECO:0000313" key="8">
    <source>
        <dbReference type="EMBL" id="CAG6672616.1"/>
    </source>
</evidence>
<feature type="domain" description="Ig-like" evidence="7">
    <location>
        <begin position="746"/>
        <end position="835"/>
    </location>
</feature>
<feature type="region of interest" description="Disordered" evidence="5">
    <location>
        <begin position="1399"/>
        <end position="1447"/>
    </location>
</feature>
<feature type="domain" description="Ig-like" evidence="7">
    <location>
        <begin position="119"/>
        <end position="209"/>
    </location>
</feature>
<feature type="region of interest" description="Disordered" evidence="5">
    <location>
        <begin position="825"/>
        <end position="935"/>
    </location>
</feature>
<feature type="compositionally biased region" description="Basic and acidic residues" evidence="5">
    <location>
        <begin position="914"/>
        <end position="935"/>
    </location>
</feature>
<evidence type="ECO:0000259" key="6">
    <source>
        <dbReference type="PROSITE" id="PS50157"/>
    </source>
</evidence>
<dbReference type="InterPro" id="IPR013783">
    <property type="entry name" value="Ig-like_fold"/>
</dbReference>
<dbReference type="CDD" id="cd00096">
    <property type="entry name" value="Ig"/>
    <property type="match status" value="1"/>
</dbReference>
<dbReference type="FunFam" id="2.60.40.10:FF:000032">
    <property type="entry name" value="palladin isoform X1"/>
    <property type="match status" value="2"/>
</dbReference>
<organism evidence="8">
    <name type="scientific">Cacopsylla melanoneura</name>
    <dbReference type="NCBI Taxonomy" id="428564"/>
    <lineage>
        <taxon>Eukaryota</taxon>
        <taxon>Metazoa</taxon>
        <taxon>Ecdysozoa</taxon>
        <taxon>Arthropoda</taxon>
        <taxon>Hexapoda</taxon>
        <taxon>Insecta</taxon>
        <taxon>Pterygota</taxon>
        <taxon>Neoptera</taxon>
        <taxon>Paraneoptera</taxon>
        <taxon>Hemiptera</taxon>
        <taxon>Sternorrhyncha</taxon>
        <taxon>Psylloidea</taxon>
        <taxon>Psyllidae</taxon>
        <taxon>Psyllinae</taxon>
        <taxon>Cacopsylla</taxon>
    </lineage>
</organism>
<dbReference type="SMART" id="SM00408">
    <property type="entry name" value="IGc2"/>
    <property type="match status" value="8"/>
</dbReference>
<feature type="domain" description="C2H2-type" evidence="6">
    <location>
        <begin position="1847"/>
        <end position="1874"/>
    </location>
</feature>
<evidence type="ECO:0000256" key="3">
    <source>
        <dbReference type="ARBA" id="ARBA00023319"/>
    </source>
</evidence>
<feature type="domain" description="Ig-like" evidence="7">
    <location>
        <begin position="9"/>
        <end position="102"/>
    </location>
</feature>
<dbReference type="EMBL" id="HBUF01229001">
    <property type="protein sequence ID" value="CAG6672616.1"/>
    <property type="molecule type" value="Transcribed_RNA"/>
</dbReference>
<dbReference type="PANTHER" id="PTHR45080:SF8">
    <property type="entry name" value="IG-LIKE DOMAIN-CONTAINING PROTEIN"/>
    <property type="match status" value="1"/>
</dbReference>
<evidence type="ECO:0000256" key="5">
    <source>
        <dbReference type="SAM" id="MobiDB-lite"/>
    </source>
</evidence>
<accession>A0A8D8SQ38</accession>
<dbReference type="InterPro" id="IPR007110">
    <property type="entry name" value="Ig-like_dom"/>
</dbReference>
<feature type="domain" description="C2H2-type" evidence="6">
    <location>
        <begin position="1875"/>
        <end position="1903"/>
    </location>
</feature>
<dbReference type="SUPFAM" id="SSF48726">
    <property type="entry name" value="Immunoglobulin"/>
    <property type="match status" value="8"/>
</dbReference>